<dbReference type="Pfam" id="PF00403">
    <property type="entry name" value="HMA"/>
    <property type="match status" value="1"/>
</dbReference>
<feature type="signal peptide" evidence="2">
    <location>
        <begin position="1"/>
        <end position="18"/>
    </location>
</feature>
<dbReference type="SUPFAM" id="SSF55008">
    <property type="entry name" value="HMA, heavy metal-associated domain"/>
    <property type="match status" value="1"/>
</dbReference>
<gene>
    <name evidence="4" type="ORF">QW060_22855</name>
</gene>
<feature type="domain" description="HMA" evidence="3">
    <location>
        <begin position="54"/>
        <end position="121"/>
    </location>
</feature>
<protein>
    <submittedName>
        <fullName evidence="4">Heavy metal-associated domain-containing protein</fullName>
    </submittedName>
</protein>
<organism evidence="4 5">
    <name type="scientific">Paenimyroides ceti</name>
    <dbReference type="NCBI Taxonomy" id="395087"/>
    <lineage>
        <taxon>Bacteria</taxon>
        <taxon>Pseudomonadati</taxon>
        <taxon>Bacteroidota</taxon>
        <taxon>Flavobacteriia</taxon>
        <taxon>Flavobacteriales</taxon>
        <taxon>Flavobacteriaceae</taxon>
        <taxon>Paenimyroides</taxon>
    </lineage>
</organism>
<name>A0ABT8CZP6_9FLAO</name>
<sequence>MKIKKTAVLLFAAGLIFAGCKQSSNKQEENGIPNDTVTLPNETASTEKVSGSMEKATFQIEGMSCAVGCASVIQGKLAKLDGVKSATVDFESKTATVEFDNAKQTTTTIQTTVEKNCQWCV</sequence>
<dbReference type="CDD" id="cd00371">
    <property type="entry name" value="HMA"/>
    <property type="match status" value="1"/>
</dbReference>
<dbReference type="InterPro" id="IPR006121">
    <property type="entry name" value="HMA_dom"/>
</dbReference>
<dbReference type="Proteomes" id="UP001242368">
    <property type="component" value="Unassembled WGS sequence"/>
</dbReference>
<feature type="compositionally biased region" description="Polar residues" evidence="1">
    <location>
        <begin position="33"/>
        <end position="49"/>
    </location>
</feature>
<evidence type="ECO:0000256" key="2">
    <source>
        <dbReference type="SAM" id="SignalP"/>
    </source>
</evidence>
<reference evidence="5" key="1">
    <citation type="journal article" date="2019" name="Int. J. Syst. Evol. Microbiol.">
        <title>The Global Catalogue of Microorganisms (GCM) 10K type strain sequencing project: providing services to taxonomists for standard genome sequencing and annotation.</title>
        <authorList>
            <consortium name="The Broad Institute Genomics Platform"/>
            <consortium name="The Broad Institute Genome Sequencing Center for Infectious Disease"/>
            <person name="Wu L."/>
            <person name="Ma J."/>
        </authorList>
    </citation>
    <scope>NUCLEOTIDE SEQUENCE [LARGE SCALE GENOMIC DNA]</scope>
    <source>
        <strain evidence="5">CECT 7184</strain>
    </source>
</reference>
<feature type="region of interest" description="Disordered" evidence="1">
    <location>
        <begin position="23"/>
        <end position="51"/>
    </location>
</feature>
<dbReference type="PROSITE" id="PS50846">
    <property type="entry name" value="HMA_2"/>
    <property type="match status" value="1"/>
</dbReference>
<keyword evidence="5" id="KW-1185">Reference proteome</keyword>
<evidence type="ECO:0000313" key="4">
    <source>
        <dbReference type="EMBL" id="MDN3709787.1"/>
    </source>
</evidence>
<proteinExistence type="predicted"/>
<dbReference type="PROSITE" id="PS51257">
    <property type="entry name" value="PROKAR_LIPOPROTEIN"/>
    <property type="match status" value="1"/>
</dbReference>
<evidence type="ECO:0000259" key="3">
    <source>
        <dbReference type="PROSITE" id="PS50846"/>
    </source>
</evidence>
<evidence type="ECO:0000256" key="1">
    <source>
        <dbReference type="SAM" id="MobiDB-lite"/>
    </source>
</evidence>
<dbReference type="EMBL" id="JAUFQU010000058">
    <property type="protein sequence ID" value="MDN3709787.1"/>
    <property type="molecule type" value="Genomic_DNA"/>
</dbReference>
<dbReference type="InterPro" id="IPR036163">
    <property type="entry name" value="HMA_dom_sf"/>
</dbReference>
<keyword evidence="2" id="KW-0732">Signal</keyword>
<evidence type="ECO:0000313" key="5">
    <source>
        <dbReference type="Proteomes" id="UP001242368"/>
    </source>
</evidence>
<feature type="chain" id="PRO_5045683824" evidence="2">
    <location>
        <begin position="19"/>
        <end position="121"/>
    </location>
</feature>
<accession>A0ABT8CZP6</accession>
<dbReference type="RefSeq" id="WP_290365228.1">
    <property type="nucleotide sequence ID" value="NZ_JAUFQU010000058.1"/>
</dbReference>
<dbReference type="Gene3D" id="3.30.70.100">
    <property type="match status" value="1"/>
</dbReference>
<comment type="caution">
    <text evidence="4">The sequence shown here is derived from an EMBL/GenBank/DDBJ whole genome shotgun (WGS) entry which is preliminary data.</text>
</comment>